<comment type="similarity">
    <text evidence="4">Belongs to the Nudix hydrolase family.</text>
</comment>
<keyword evidence="2 4" id="KW-0378">Hydrolase</keyword>
<dbReference type="PROSITE" id="PS51462">
    <property type="entry name" value="NUDIX"/>
    <property type="match status" value="1"/>
</dbReference>
<gene>
    <name evidence="6" type="ORF">PFX98_07535</name>
</gene>
<dbReference type="InterPro" id="IPR020084">
    <property type="entry name" value="NUDIX_hydrolase_CS"/>
</dbReference>
<proteinExistence type="inferred from homology"/>
<dbReference type="SUPFAM" id="SSF55811">
    <property type="entry name" value="Nudix"/>
    <property type="match status" value="1"/>
</dbReference>
<dbReference type="CDD" id="cd04685">
    <property type="entry name" value="NUDIX_Hydrolase"/>
    <property type="match status" value="1"/>
</dbReference>
<evidence type="ECO:0000256" key="3">
    <source>
        <dbReference type="ARBA" id="ARBA00022842"/>
    </source>
</evidence>
<dbReference type="PANTHER" id="PTHR43046">
    <property type="entry name" value="GDP-MANNOSE MANNOSYL HYDROLASE"/>
    <property type="match status" value="1"/>
</dbReference>
<dbReference type="GO" id="GO:0016787">
    <property type="term" value="F:hydrolase activity"/>
    <property type="evidence" value="ECO:0007669"/>
    <property type="project" value="UniProtKB-KW"/>
</dbReference>
<dbReference type="Pfam" id="PF00293">
    <property type="entry name" value="NUDIX"/>
    <property type="match status" value="1"/>
</dbReference>
<dbReference type="InterPro" id="IPR000086">
    <property type="entry name" value="NUDIX_hydrolase_dom"/>
</dbReference>
<dbReference type="EMBL" id="CP116346">
    <property type="protein sequence ID" value="WIT14423.1"/>
    <property type="molecule type" value="Genomic_DNA"/>
</dbReference>
<keyword evidence="3" id="KW-0460">Magnesium</keyword>
<evidence type="ECO:0000256" key="2">
    <source>
        <dbReference type="ARBA" id="ARBA00022801"/>
    </source>
</evidence>
<name>A0AA95SNI1_9BURK</name>
<dbReference type="RefSeq" id="WP_285235553.1">
    <property type="nucleotide sequence ID" value="NZ_CP116346.1"/>
</dbReference>
<sequence length="149" mass="16843">MRRRPASRLLVLDPKGRLLLFRFVHTEGAMAGNAHWATPGGGVEAGESFEQAAVRELREEVGLDIEHPGPQVGKRVFPLGLPDGEVVEADERFFIVKAKDCEVLDEERTPQEQRVIVEHRWWTMAELRSTNETVWPKNIADMLRDAFAG</sequence>
<evidence type="ECO:0000256" key="1">
    <source>
        <dbReference type="ARBA" id="ARBA00001946"/>
    </source>
</evidence>
<dbReference type="Gene3D" id="3.90.79.10">
    <property type="entry name" value="Nucleoside Triphosphate Pyrophosphohydrolase"/>
    <property type="match status" value="1"/>
</dbReference>
<accession>A0AA95SNI1</accession>
<dbReference type="KEGG" id="pais:PFX98_07535"/>
<dbReference type="Proteomes" id="UP001177769">
    <property type="component" value="Chromosome"/>
</dbReference>
<evidence type="ECO:0000313" key="7">
    <source>
        <dbReference type="Proteomes" id="UP001177769"/>
    </source>
</evidence>
<organism evidence="6 7">
    <name type="scientific">Paucibacter sediminis</name>
    <dbReference type="NCBI Taxonomy" id="3019553"/>
    <lineage>
        <taxon>Bacteria</taxon>
        <taxon>Pseudomonadati</taxon>
        <taxon>Pseudomonadota</taxon>
        <taxon>Betaproteobacteria</taxon>
        <taxon>Burkholderiales</taxon>
        <taxon>Sphaerotilaceae</taxon>
        <taxon>Roseateles</taxon>
    </lineage>
</organism>
<keyword evidence="7" id="KW-1185">Reference proteome</keyword>
<evidence type="ECO:0000256" key="4">
    <source>
        <dbReference type="RuleBase" id="RU003476"/>
    </source>
</evidence>
<reference evidence="6" key="1">
    <citation type="submission" date="2023-01" db="EMBL/GenBank/DDBJ databases">
        <title>Whole genome sequence of Paucibacter sp. S2-9 isolated from pond sediment.</title>
        <authorList>
            <person name="Jung J.Y."/>
        </authorList>
    </citation>
    <scope>NUCLEOTIDE SEQUENCE</scope>
    <source>
        <strain evidence="6">S2-9</strain>
    </source>
</reference>
<feature type="domain" description="Nudix hydrolase" evidence="5">
    <location>
        <begin position="1"/>
        <end position="147"/>
    </location>
</feature>
<evidence type="ECO:0000313" key="6">
    <source>
        <dbReference type="EMBL" id="WIT14423.1"/>
    </source>
</evidence>
<protein>
    <submittedName>
        <fullName evidence="6">NUDIX domain-containing protein</fullName>
    </submittedName>
</protein>
<dbReference type="InterPro" id="IPR020476">
    <property type="entry name" value="Nudix_hydrolase"/>
</dbReference>
<dbReference type="AlphaFoldDB" id="A0AA95SNI1"/>
<dbReference type="InterPro" id="IPR015797">
    <property type="entry name" value="NUDIX_hydrolase-like_dom_sf"/>
</dbReference>
<dbReference type="PROSITE" id="PS00893">
    <property type="entry name" value="NUDIX_BOX"/>
    <property type="match status" value="1"/>
</dbReference>
<dbReference type="PRINTS" id="PR00502">
    <property type="entry name" value="NUDIXFAMILY"/>
</dbReference>
<dbReference type="PANTHER" id="PTHR43046:SF12">
    <property type="entry name" value="GDP-MANNOSE MANNOSYL HYDROLASE"/>
    <property type="match status" value="1"/>
</dbReference>
<comment type="cofactor">
    <cofactor evidence="1">
        <name>Mg(2+)</name>
        <dbReference type="ChEBI" id="CHEBI:18420"/>
    </cofactor>
</comment>
<evidence type="ECO:0000259" key="5">
    <source>
        <dbReference type="PROSITE" id="PS51462"/>
    </source>
</evidence>